<evidence type="ECO:0000313" key="3">
    <source>
        <dbReference type="Proteomes" id="UP001056386"/>
    </source>
</evidence>
<dbReference type="Pfam" id="PF06892">
    <property type="entry name" value="Phage_CP76"/>
    <property type="match status" value="1"/>
</dbReference>
<dbReference type="InterPro" id="IPR009679">
    <property type="entry name" value="Phage_186_CII-like"/>
</dbReference>
<organism evidence="2 3">
    <name type="scientific">Burkholderia glumae</name>
    <name type="common">Pseudomonas glumae</name>
    <dbReference type="NCBI Taxonomy" id="337"/>
    <lineage>
        <taxon>Bacteria</taxon>
        <taxon>Pseudomonadati</taxon>
        <taxon>Pseudomonadota</taxon>
        <taxon>Betaproteobacteria</taxon>
        <taxon>Burkholderiales</taxon>
        <taxon>Burkholderiaceae</taxon>
        <taxon>Burkholderia</taxon>
    </lineage>
</organism>
<gene>
    <name evidence="1" type="ORF">NFI99_11360</name>
    <name evidence="2" type="ORF">NFI99_27945</name>
</gene>
<name>A0ABY5BIP3_BURGL</name>
<dbReference type="EMBL" id="CP099587">
    <property type="protein sequence ID" value="USS45411.1"/>
    <property type="molecule type" value="Genomic_DNA"/>
</dbReference>
<accession>A0ABY5BIP3</accession>
<protein>
    <submittedName>
        <fullName evidence="2">Uncharacterized protein</fullName>
    </submittedName>
</protein>
<keyword evidence="3" id="KW-1185">Reference proteome</keyword>
<dbReference type="Proteomes" id="UP001056386">
    <property type="component" value="Chromosome 2"/>
</dbReference>
<dbReference type="RefSeq" id="WP_252836494.1">
    <property type="nucleotide sequence ID" value="NZ_CP099583.1"/>
</dbReference>
<sequence length="168" mass="18574">MTHQYSDSEWTDVLYKSVSKTPGKVGDAARYLTERRGIRVTGESLRLKLREVEGARVTGEMFEMLIEWMQEKNQPHALDALHALNARFGLVAGAPIDGTATADFNSLISAALVVSGYAGRFAEEIHKAVDDGIIEQHEVDAIERAARDSQRQIEVAVQTARALVIKPR</sequence>
<evidence type="ECO:0000313" key="1">
    <source>
        <dbReference type="EMBL" id="USS42769.1"/>
    </source>
</evidence>
<proteinExistence type="predicted"/>
<evidence type="ECO:0000313" key="2">
    <source>
        <dbReference type="EMBL" id="USS45411.1"/>
    </source>
</evidence>
<dbReference type="Proteomes" id="UP001056386">
    <property type="component" value="Chromosome 1"/>
</dbReference>
<reference evidence="2" key="1">
    <citation type="submission" date="2022-06" db="EMBL/GenBank/DDBJ databases">
        <title>Draft genome sequence of Burkholderia glumae strain GR20004 isolated from rice panicle showing bacterial panicle blight.</title>
        <authorList>
            <person name="Choi S.Y."/>
            <person name="Lee Y.H."/>
        </authorList>
    </citation>
    <scope>NUCLEOTIDE SEQUENCE</scope>
    <source>
        <strain evidence="2">GR20004</strain>
    </source>
</reference>
<dbReference type="EMBL" id="CP099583">
    <property type="protein sequence ID" value="USS42769.1"/>
    <property type="molecule type" value="Genomic_DNA"/>
</dbReference>